<dbReference type="Pfam" id="PF04246">
    <property type="entry name" value="RseC_MucC"/>
    <property type="match status" value="1"/>
</dbReference>
<evidence type="ECO:0008006" key="4">
    <source>
        <dbReference type="Google" id="ProtNLM"/>
    </source>
</evidence>
<keyword evidence="1" id="KW-0472">Membrane</keyword>
<feature type="transmembrane region" description="Helical" evidence="1">
    <location>
        <begin position="113"/>
        <end position="135"/>
    </location>
</feature>
<sequence>MNEIISGRAERSGCPIKGVVQEMAGARARVLVKRSSACEGCSGCGILGQTMTDLMISADAQAIPDLAAGDEVELESLGRGLLGNALLVYGLPLIGFMSGILLTSFWGCSELTALFWGAVGLIVFFIPALVAERWINSSGVDLFRITRRTNR</sequence>
<proteinExistence type="predicted"/>
<keyword evidence="1" id="KW-0812">Transmembrane</keyword>
<evidence type="ECO:0000313" key="3">
    <source>
        <dbReference type="Proteomes" id="UP000233256"/>
    </source>
</evidence>
<feature type="transmembrane region" description="Helical" evidence="1">
    <location>
        <begin position="86"/>
        <end position="107"/>
    </location>
</feature>
<name>A0A2N1PQA4_9BACT</name>
<dbReference type="EMBL" id="PGXC01000005">
    <property type="protein sequence ID" value="PKK90514.1"/>
    <property type="molecule type" value="Genomic_DNA"/>
</dbReference>
<comment type="caution">
    <text evidence="2">The sequence shown here is derived from an EMBL/GenBank/DDBJ whole genome shotgun (WGS) entry which is preliminary data.</text>
</comment>
<evidence type="ECO:0000256" key="1">
    <source>
        <dbReference type="SAM" id="Phobius"/>
    </source>
</evidence>
<dbReference type="PANTHER" id="PTHR35867">
    <property type="entry name" value="PROTEIN RSEC"/>
    <property type="match status" value="1"/>
</dbReference>
<dbReference type="PANTHER" id="PTHR35867:SF1">
    <property type="entry name" value="PROTEIN RSEC"/>
    <property type="match status" value="1"/>
</dbReference>
<gene>
    <name evidence="2" type="ORF">CVV64_09120</name>
</gene>
<organism evidence="2 3">
    <name type="scientific">Candidatus Wallbacteria bacterium HGW-Wallbacteria-1</name>
    <dbReference type="NCBI Taxonomy" id="2013854"/>
    <lineage>
        <taxon>Bacteria</taxon>
        <taxon>Candidatus Walliibacteriota</taxon>
    </lineage>
</organism>
<dbReference type="Proteomes" id="UP000233256">
    <property type="component" value="Unassembled WGS sequence"/>
</dbReference>
<dbReference type="AlphaFoldDB" id="A0A2N1PQA4"/>
<reference evidence="2 3" key="1">
    <citation type="journal article" date="2017" name="ISME J.">
        <title>Potential for microbial H2 and metal transformations associated with novel bacteria and archaea in deep terrestrial subsurface sediments.</title>
        <authorList>
            <person name="Hernsdorf A.W."/>
            <person name="Amano Y."/>
            <person name="Miyakawa K."/>
            <person name="Ise K."/>
            <person name="Suzuki Y."/>
            <person name="Anantharaman K."/>
            <person name="Probst A."/>
            <person name="Burstein D."/>
            <person name="Thomas B.C."/>
            <person name="Banfield J.F."/>
        </authorList>
    </citation>
    <scope>NUCLEOTIDE SEQUENCE [LARGE SCALE GENOMIC DNA]</scope>
    <source>
        <strain evidence="2">HGW-Wallbacteria-1</strain>
    </source>
</reference>
<keyword evidence="1" id="KW-1133">Transmembrane helix</keyword>
<accession>A0A2N1PQA4</accession>
<dbReference type="InterPro" id="IPR007359">
    <property type="entry name" value="SigmaE_reg_RseC_MucC"/>
</dbReference>
<protein>
    <recommendedName>
        <fullName evidence="4">Fis family transcriptional regulator</fullName>
    </recommendedName>
</protein>
<evidence type="ECO:0000313" key="2">
    <source>
        <dbReference type="EMBL" id="PKK90514.1"/>
    </source>
</evidence>